<keyword evidence="6" id="KW-0443">Lipid metabolism</keyword>
<sequence length="342" mass="39419">MKNKILNIIVVIVSACIFLSFFLFTKGLNTLIREITNLRAGWIILSVLMMIMFLFFEMLVLYVIIKQFYKIDNLFFKCLRFEVIGQFFGAITPFAAASHPAQLYEMNESGIPAGTGVSILMTKFMLHQVINIIILVLAIIFKSKYFYSRVPYFLYFCISGLVVHVIIMIIATLFLISKKLTRTILNFCLNILKKIKLMKNPEETYRQLEVELETFHKTASIIIKYKKLCIYASIFTFLQWLSYFTIPYCIYRSFGFNYVDIFTMIAAQIFLINFMAIIPLPGAEGGAEGGFYLMYGLFFKSGTIITAIFLWRLITYYSSIAIGSIFTLLLPSSKLNKKSNKN</sequence>
<dbReference type="AlphaFoldDB" id="A0A9W6D988"/>
<dbReference type="PANTHER" id="PTHR37693:SF1">
    <property type="entry name" value="INTEGRAL MEMBRANE PROTEIN"/>
    <property type="match status" value="1"/>
</dbReference>
<dbReference type="PANTHER" id="PTHR37693">
    <property type="entry name" value="PHOSPHATIDYLGLYCEROL LYSYLTRANSFERASE"/>
    <property type="match status" value="1"/>
</dbReference>
<comment type="catalytic activity">
    <reaction evidence="6">
        <text>L-lysyl-tRNA(Lys) + a 1,2-diacyl-sn-glycero-3-phospho-(1'-sn-glycerol) = a 1,2-diacyl-sn-glycero-3-phospho-1'-(3'-O-L-lysyl)-sn-glycerol + tRNA(Lys)</text>
        <dbReference type="Rhea" id="RHEA:10668"/>
        <dbReference type="Rhea" id="RHEA-COMP:9696"/>
        <dbReference type="Rhea" id="RHEA-COMP:9697"/>
        <dbReference type="ChEBI" id="CHEBI:64716"/>
        <dbReference type="ChEBI" id="CHEBI:75792"/>
        <dbReference type="ChEBI" id="CHEBI:78442"/>
        <dbReference type="ChEBI" id="CHEBI:78529"/>
        <dbReference type="EC" id="2.3.2.3"/>
    </reaction>
</comment>
<evidence type="ECO:0000256" key="4">
    <source>
        <dbReference type="ARBA" id="ARBA00022989"/>
    </source>
</evidence>
<comment type="similarity">
    <text evidence="6">Belongs to the LPG synthase family.</text>
</comment>
<dbReference type="GO" id="GO:0046677">
    <property type="term" value="P:response to antibiotic"/>
    <property type="evidence" value="ECO:0007669"/>
    <property type="project" value="UniProtKB-KW"/>
</dbReference>
<organism evidence="7 8">
    <name type="scientific">Clostridium folliculivorans</name>
    <dbReference type="NCBI Taxonomy" id="2886038"/>
    <lineage>
        <taxon>Bacteria</taxon>
        <taxon>Bacillati</taxon>
        <taxon>Bacillota</taxon>
        <taxon>Clostridia</taxon>
        <taxon>Eubacteriales</taxon>
        <taxon>Clostridiaceae</taxon>
        <taxon>Clostridium</taxon>
    </lineage>
</organism>
<comment type="subcellular location">
    <subcellularLocation>
        <location evidence="1 6">Cell membrane</location>
        <topology evidence="1 6">Multi-pass membrane protein</topology>
    </subcellularLocation>
</comment>
<feature type="transmembrane region" description="Helical" evidence="6">
    <location>
        <begin position="292"/>
        <end position="310"/>
    </location>
</feature>
<keyword evidence="4 6" id="KW-1133">Transmembrane helix</keyword>
<evidence type="ECO:0000256" key="3">
    <source>
        <dbReference type="ARBA" id="ARBA00022692"/>
    </source>
</evidence>
<comment type="function">
    <text evidence="6">Catalyzes the transfer of a lysyl group from L-lysyl-tRNA(Lys) to membrane-bound phosphatidylglycerol (PG), which produces lysylphosphatidylglycerol (LPG), a major component of the bacterial membrane with a positive net charge. LPG synthesis contributes to bacterial virulence as it is involved in the resistance mechanism against cationic antimicrobial peptides (CAMP) produces by the host's immune system (defensins, cathelicidins) and by the competing microorganisms.</text>
</comment>
<feature type="transmembrane region" description="Helical" evidence="6">
    <location>
        <begin position="316"/>
        <end position="333"/>
    </location>
</feature>
<dbReference type="EC" id="2.3.2.3" evidence="6"/>
<keyword evidence="3 6" id="KW-0812">Transmembrane</keyword>
<dbReference type="NCBIfam" id="TIGR00374">
    <property type="entry name" value="flippase-like domain"/>
    <property type="match status" value="1"/>
</dbReference>
<name>A0A9W6D988_9CLOT</name>
<dbReference type="Proteomes" id="UP001057868">
    <property type="component" value="Unassembled WGS sequence"/>
</dbReference>
<dbReference type="EMBL" id="BQXY01000001">
    <property type="protein sequence ID" value="GKU23879.1"/>
    <property type="molecule type" value="Genomic_DNA"/>
</dbReference>
<feature type="transmembrane region" description="Helical" evidence="6">
    <location>
        <begin position="228"/>
        <end position="246"/>
    </location>
</feature>
<feature type="transmembrane region" description="Helical" evidence="6">
    <location>
        <begin position="5"/>
        <end position="23"/>
    </location>
</feature>
<evidence type="ECO:0000256" key="6">
    <source>
        <dbReference type="RuleBase" id="RU363042"/>
    </source>
</evidence>
<feature type="transmembrane region" description="Helical" evidence="6">
    <location>
        <begin position="153"/>
        <end position="176"/>
    </location>
</feature>
<dbReference type="Pfam" id="PF03706">
    <property type="entry name" value="LPG_synthase_TM"/>
    <property type="match status" value="1"/>
</dbReference>
<dbReference type="RefSeq" id="WP_261850923.1">
    <property type="nucleotide sequence ID" value="NZ_BQXY01000001.1"/>
</dbReference>
<feature type="transmembrane region" description="Helical" evidence="6">
    <location>
        <begin position="129"/>
        <end position="147"/>
    </location>
</feature>
<comment type="caution">
    <text evidence="7">The sequence shown here is derived from an EMBL/GenBank/DDBJ whole genome shotgun (WGS) entry which is preliminary data.</text>
</comment>
<feature type="transmembrane region" description="Helical" evidence="6">
    <location>
        <begin position="43"/>
        <end position="65"/>
    </location>
</feature>
<reference evidence="7" key="1">
    <citation type="journal article" date="2023" name="Int. J. Syst. Evol. Microbiol.">
        <title>&lt;i&gt;Clostridium folliculivorans&lt;/i&gt; sp. nov., isolated from soil samples of an organic paddy in Japan.</title>
        <authorList>
            <person name="Tazawa J."/>
            <person name="Kobayashi H."/>
            <person name="Tanizawa Y."/>
            <person name="Uchino A."/>
            <person name="Tanaka F."/>
            <person name="Urashima Y."/>
            <person name="Miura S."/>
            <person name="Sakamoto M."/>
            <person name="Ohkuma M."/>
            <person name="Tohno M."/>
        </authorList>
    </citation>
    <scope>NUCLEOTIDE SEQUENCE</scope>
    <source>
        <strain evidence="7">D1-1</strain>
    </source>
</reference>
<protein>
    <recommendedName>
        <fullName evidence="6">Phosphatidylglycerol lysyltransferase</fullName>
        <ecNumber evidence="6">2.3.2.3</ecNumber>
    </recommendedName>
    <alternativeName>
        <fullName evidence="6">Lysylphosphatidylglycerol synthase</fullName>
    </alternativeName>
</protein>
<feature type="transmembrane region" description="Helical" evidence="6">
    <location>
        <begin position="258"/>
        <end position="280"/>
    </location>
</feature>
<evidence type="ECO:0000313" key="7">
    <source>
        <dbReference type="EMBL" id="GKU23879.1"/>
    </source>
</evidence>
<keyword evidence="8" id="KW-1185">Reference proteome</keyword>
<accession>A0A9W6D988</accession>
<evidence type="ECO:0000256" key="1">
    <source>
        <dbReference type="ARBA" id="ARBA00004651"/>
    </source>
</evidence>
<keyword evidence="6" id="KW-0808">Transferase</keyword>
<dbReference type="PROSITE" id="PS51257">
    <property type="entry name" value="PROKAR_LIPOPROTEIN"/>
    <property type="match status" value="1"/>
</dbReference>
<dbReference type="GO" id="GO:0050071">
    <property type="term" value="F:phosphatidylglycerol lysyltransferase activity"/>
    <property type="evidence" value="ECO:0007669"/>
    <property type="project" value="UniProtKB-EC"/>
</dbReference>
<evidence type="ECO:0000313" key="8">
    <source>
        <dbReference type="Proteomes" id="UP001057868"/>
    </source>
</evidence>
<keyword evidence="6" id="KW-0046">Antibiotic resistance</keyword>
<keyword evidence="5 6" id="KW-0472">Membrane</keyword>
<dbReference type="InterPro" id="IPR022791">
    <property type="entry name" value="L-PG_synthase/AglD"/>
</dbReference>
<dbReference type="GO" id="GO:0005886">
    <property type="term" value="C:plasma membrane"/>
    <property type="evidence" value="ECO:0007669"/>
    <property type="project" value="UniProtKB-SubCell"/>
</dbReference>
<keyword evidence="2" id="KW-1003">Cell membrane</keyword>
<evidence type="ECO:0000256" key="2">
    <source>
        <dbReference type="ARBA" id="ARBA00022475"/>
    </source>
</evidence>
<proteinExistence type="inferred from homology"/>
<gene>
    <name evidence="6 7" type="primary">mprF</name>
    <name evidence="7" type="ORF">CFOLD11_07050</name>
</gene>
<evidence type="ECO:0000256" key="5">
    <source>
        <dbReference type="ARBA" id="ARBA00023136"/>
    </source>
</evidence>
<dbReference type="GO" id="GO:0006629">
    <property type="term" value="P:lipid metabolic process"/>
    <property type="evidence" value="ECO:0007669"/>
    <property type="project" value="UniProtKB-KW"/>
</dbReference>